<keyword evidence="2" id="KW-1185">Reference proteome</keyword>
<dbReference type="AlphaFoldDB" id="A0ABD2MQ74"/>
<dbReference type="EMBL" id="JABFTP020000021">
    <property type="protein sequence ID" value="KAL3268499.1"/>
    <property type="molecule type" value="Genomic_DNA"/>
</dbReference>
<proteinExistence type="predicted"/>
<evidence type="ECO:0000313" key="2">
    <source>
        <dbReference type="Proteomes" id="UP001516400"/>
    </source>
</evidence>
<protein>
    <submittedName>
        <fullName evidence="1">Uncharacterized protein</fullName>
    </submittedName>
</protein>
<sequence length="144" mass="16514">MATFKSRQTSTGVQSSKNEVRRLIKTEENNAWDPHCQQIETLIGGNRCSKIWRFIRSLKSSNKDKVHTSIIITPTYFRKKQQYRDESPKKNKRVEGERAEIGVEIAKKVVMSMKIGKSSGPEGIYTESLKNGSETIRETYVCNK</sequence>
<organism evidence="1 2">
    <name type="scientific">Cryptolaemus montrouzieri</name>
    <dbReference type="NCBI Taxonomy" id="559131"/>
    <lineage>
        <taxon>Eukaryota</taxon>
        <taxon>Metazoa</taxon>
        <taxon>Ecdysozoa</taxon>
        <taxon>Arthropoda</taxon>
        <taxon>Hexapoda</taxon>
        <taxon>Insecta</taxon>
        <taxon>Pterygota</taxon>
        <taxon>Neoptera</taxon>
        <taxon>Endopterygota</taxon>
        <taxon>Coleoptera</taxon>
        <taxon>Polyphaga</taxon>
        <taxon>Cucujiformia</taxon>
        <taxon>Coccinelloidea</taxon>
        <taxon>Coccinellidae</taxon>
        <taxon>Scymninae</taxon>
        <taxon>Scymnini</taxon>
        <taxon>Cryptolaemus</taxon>
    </lineage>
</organism>
<comment type="caution">
    <text evidence="1">The sequence shown here is derived from an EMBL/GenBank/DDBJ whole genome shotgun (WGS) entry which is preliminary data.</text>
</comment>
<accession>A0ABD2MQ74</accession>
<gene>
    <name evidence="1" type="ORF">HHI36_007611</name>
</gene>
<evidence type="ECO:0000313" key="1">
    <source>
        <dbReference type="EMBL" id="KAL3268499.1"/>
    </source>
</evidence>
<reference evidence="1 2" key="1">
    <citation type="journal article" date="2021" name="BMC Biol.">
        <title>Horizontally acquired antibacterial genes associated with adaptive radiation of ladybird beetles.</title>
        <authorList>
            <person name="Li H.S."/>
            <person name="Tang X.F."/>
            <person name="Huang Y.H."/>
            <person name="Xu Z.Y."/>
            <person name="Chen M.L."/>
            <person name="Du X.Y."/>
            <person name="Qiu B.Y."/>
            <person name="Chen P.T."/>
            <person name="Zhang W."/>
            <person name="Slipinski A."/>
            <person name="Escalona H.E."/>
            <person name="Waterhouse R.M."/>
            <person name="Zwick A."/>
            <person name="Pang H."/>
        </authorList>
    </citation>
    <scope>NUCLEOTIDE SEQUENCE [LARGE SCALE GENOMIC DNA]</scope>
    <source>
        <strain evidence="1">SYSU2018</strain>
    </source>
</reference>
<dbReference type="Proteomes" id="UP001516400">
    <property type="component" value="Unassembled WGS sequence"/>
</dbReference>
<name>A0ABD2MQ74_9CUCU</name>